<evidence type="ECO:0000313" key="5">
    <source>
        <dbReference type="EMBL" id="PKR89830.1"/>
    </source>
</evidence>
<dbReference type="Gene3D" id="2.60.40.790">
    <property type="match status" value="1"/>
</dbReference>
<dbReference type="RefSeq" id="WP_101288630.1">
    <property type="nucleotide sequence ID" value="NZ_FOUQ01000009.1"/>
</dbReference>
<organism evidence="5 6">
    <name type="scientific">Pleomorphomonas diazotrophica</name>
    <dbReference type="NCBI Taxonomy" id="1166257"/>
    <lineage>
        <taxon>Bacteria</taxon>
        <taxon>Pseudomonadati</taxon>
        <taxon>Pseudomonadota</taxon>
        <taxon>Alphaproteobacteria</taxon>
        <taxon>Hyphomicrobiales</taxon>
        <taxon>Pleomorphomonadaceae</taxon>
        <taxon>Pleomorphomonas</taxon>
    </lineage>
</organism>
<dbReference type="Proteomes" id="UP000233491">
    <property type="component" value="Unassembled WGS sequence"/>
</dbReference>
<evidence type="ECO:0000256" key="1">
    <source>
        <dbReference type="PROSITE-ProRule" id="PRU00285"/>
    </source>
</evidence>
<dbReference type="InterPro" id="IPR008978">
    <property type="entry name" value="HSP20-like_chaperone"/>
</dbReference>
<feature type="region of interest" description="Disordered" evidence="3">
    <location>
        <begin position="1"/>
        <end position="20"/>
    </location>
</feature>
<protein>
    <submittedName>
        <fullName evidence="5">Hsp20/alpha crystallin family protein</fullName>
    </submittedName>
</protein>
<keyword evidence="6" id="KW-1185">Reference proteome</keyword>
<name>A0A1I4UTW7_9HYPH</name>
<accession>A0A1I4UTW7</accession>
<dbReference type="SUPFAM" id="SSF49764">
    <property type="entry name" value="HSP20-like chaperones"/>
    <property type="match status" value="1"/>
</dbReference>
<evidence type="ECO:0000256" key="3">
    <source>
        <dbReference type="SAM" id="MobiDB-lite"/>
    </source>
</evidence>
<comment type="similarity">
    <text evidence="1 2">Belongs to the small heat shock protein (HSP20) family.</text>
</comment>
<comment type="caution">
    <text evidence="5">The sequence shown here is derived from an EMBL/GenBank/DDBJ whole genome shotgun (WGS) entry which is preliminary data.</text>
</comment>
<dbReference type="InterPro" id="IPR031107">
    <property type="entry name" value="Small_HSP"/>
</dbReference>
<proteinExistence type="inferred from homology"/>
<gene>
    <name evidence="5" type="ORF">CXZ10_08010</name>
</gene>
<dbReference type="OrthoDB" id="9808910at2"/>
<dbReference type="AlphaFoldDB" id="A0A1I4UTW7"/>
<dbReference type="Pfam" id="PF00011">
    <property type="entry name" value="HSP20"/>
    <property type="match status" value="1"/>
</dbReference>
<feature type="region of interest" description="Disordered" evidence="3">
    <location>
        <begin position="145"/>
        <end position="164"/>
    </location>
</feature>
<dbReference type="InterPro" id="IPR002068">
    <property type="entry name" value="A-crystallin/Hsp20_dom"/>
</dbReference>
<evidence type="ECO:0000313" key="6">
    <source>
        <dbReference type="Proteomes" id="UP000233491"/>
    </source>
</evidence>
<dbReference type="CDD" id="cd06464">
    <property type="entry name" value="ACD_sHsps-like"/>
    <property type="match status" value="1"/>
</dbReference>
<dbReference type="PANTHER" id="PTHR11527">
    <property type="entry name" value="HEAT-SHOCK PROTEIN 20 FAMILY MEMBER"/>
    <property type="match status" value="1"/>
</dbReference>
<evidence type="ECO:0000256" key="2">
    <source>
        <dbReference type="RuleBase" id="RU003616"/>
    </source>
</evidence>
<reference evidence="5 6" key="1">
    <citation type="submission" date="2017-12" db="EMBL/GenBank/DDBJ databases">
        <title>Anaerobic carbon monoxide metabolism by Pleomorphomonas carboxyditropha sp. nov., a new mesophilic hydrogenogenic carboxidotroph.</title>
        <authorList>
            <person name="Esquivel-Elizondo S."/>
            <person name="Krajmalnik-Brown R."/>
        </authorList>
    </citation>
    <scope>NUCLEOTIDE SEQUENCE [LARGE SCALE GENOMIC DNA]</scope>
    <source>
        <strain evidence="5 6">R5-392</strain>
    </source>
</reference>
<feature type="domain" description="SHSP" evidence="4">
    <location>
        <begin position="47"/>
        <end position="163"/>
    </location>
</feature>
<evidence type="ECO:0000259" key="4">
    <source>
        <dbReference type="PROSITE" id="PS01031"/>
    </source>
</evidence>
<dbReference type="EMBL" id="PJNW01000004">
    <property type="protein sequence ID" value="PKR89830.1"/>
    <property type="molecule type" value="Genomic_DNA"/>
</dbReference>
<dbReference type="PROSITE" id="PS01031">
    <property type="entry name" value="SHSP"/>
    <property type="match status" value="1"/>
</dbReference>
<sequence>MDKKTLMPFGRGSAPSRSHEDTFLSLRREMDQLFDSFTRGWGLPTLASESVLSPRVDIVETETGLEMTAELPGIDPKAIELELDDDVLTLKAERKAEREEKDDKRRYHLTERSTGTYMRSFSLPFTPDRDKITADFDKGVLKVMVPRSPDQPKSTKRIEIRPAA</sequence>